<feature type="compositionally biased region" description="Basic and acidic residues" evidence="6">
    <location>
        <begin position="157"/>
        <end position="174"/>
    </location>
</feature>
<evidence type="ECO:0000256" key="3">
    <source>
        <dbReference type="ARBA" id="ARBA00022517"/>
    </source>
</evidence>
<dbReference type="Pfam" id="PF04939">
    <property type="entry name" value="RRS1"/>
    <property type="match status" value="1"/>
</dbReference>
<keyword evidence="4 5" id="KW-0539">Nucleus</keyword>
<comment type="subcellular location">
    <subcellularLocation>
        <location evidence="1 5">Nucleus</location>
    </subcellularLocation>
</comment>
<reference evidence="7 8" key="1">
    <citation type="submission" date="2015-04" db="EMBL/GenBank/DDBJ databases">
        <title>Genome sequence of Ceratocystis platani, a major pathogen of plane trees.</title>
        <authorList>
            <person name="Belbahri L."/>
        </authorList>
    </citation>
    <scope>NUCLEOTIDE SEQUENCE [LARGE SCALE GENOMIC DNA]</scope>
    <source>
        <strain evidence="7 8">CFO</strain>
    </source>
</reference>
<dbReference type="GO" id="GO:0005634">
    <property type="term" value="C:nucleus"/>
    <property type="evidence" value="ECO:0007669"/>
    <property type="project" value="UniProtKB-SubCell"/>
</dbReference>
<feature type="compositionally biased region" description="Basic and acidic residues" evidence="6">
    <location>
        <begin position="180"/>
        <end position="195"/>
    </location>
</feature>
<accession>A0A0F8B2C7</accession>
<protein>
    <recommendedName>
        <fullName evidence="5">Ribosome biogenesis regulatory protein</fullName>
    </recommendedName>
</protein>
<evidence type="ECO:0000256" key="5">
    <source>
        <dbReference type="RuleBase" id="RU364132"/>
    </source>
</evidence>
<evidence type="ECO:0000313" key="8">
    <source>
        <dbReference type="Proteomes" id="UP000034841"/>
    </source>
</evidence>
<gene>
    <name evidence="7" type="primary">RRS1</name>
    <name evidence="7" type="ORF">CFO_g3675</name>
</gene>
<keyword evidence="8" id="KW-1185">Reference proteome</keyword>
<name>A0A0F8B2C7_CERFI</name>
<organism evidence="7 8">
    <name type="scientific">Ceratocystis fimbriata f. sp. platani</name>
    <dbReference type="NCBI Taxonomy" id="88771"/>
    <lineage>
        <taxon>Eukaryota</taxon>
        <taxon>Fungi</taxon>
        <taxon>Dikarya</taxon>
        <taxon>Ascomycota</taxon>
        <taxon>Pezizomycotina</taxon>
        <taxon>Sordariomycetes</taxon>
        <taxon>Hypocreomycetidae</taxon>
        <taxon>Microascales</taxon>
        <taxon>Ceratocystidaceae</taxon>
        <taxon>Ceratocystis</taxon>
    </lineage>
</organism>
<dbReference type="AlphaFoldDB" id="A0A0F8B2C7"/>
<proteinExistence type="inferred from homology"/>
<evidence type="ECO:0000256" key="4">
    <source>
        <dbReference type="ARBA" id="ARBA00023242"/>
    </source>
</evidence>
<evidence type="ECO:0000313" key="7">
    <source>
        <dbReference type="EMBL" id="KKF93980.1"/>
    </source>
</evidence>
<comment type="caution">
    <text evidence="7">The sequence shown here is derived from an EMBL/GenBank/DDBJ whole genome shotgun (WGS) entry which is preliminary data.</text>
</comment>
<evidence type="ECO:0000256" key="6">
    <source>
        <dbReference type="SAM" id="MobiDB-lite"/>
    </source>
</evidence>
<sequence length="195" mass="21962">MAIPGQAPKLPVAVTKATPYTFDLGLLTTFDANPLVLDTADLEKSLAESARDGAQALINQLLTTCPVTSTTDGVALTLPPVTTLLPREKPLPKPREPTKWERFAAKKGIRAKTREQRRNLAFDEETQTWMPKWGKGGLNKKGEDDWCVEVDPKKEAALKEGQSIRREGYRERKERIKRNDRKERKNARISEGKKK</sequence>
<dbReference type="EMBL" id="LBBL01000194">
    <property type="protein sequence ID" value="KKF93980.1"/>
    <property type="molecule type" value="Genomic_DNA"/>
</dbReference>
<evidence type="ECO:0000256" key="2">
    <source>
        <dbReference type="ARBA" id="ARBA00010077"/>
    </source>
</evidence>
<dbReference type="Proteomes" id="UP000034841">
    <property type="component" value="Unassembled WGS sequence"/>
</dbReference>
<keyword evidence="3 5" id="KW-0690">Ribosome biogenesis</keyword>
<dbReference type="OrthoDB" id="28455at2759"/>
<dbReference type="GO" id="GO:0042254">
    <property type="term" value="P:ribosome biogenesis"/>
    <property type="evidence" value="ECO:0007669"/>
    <property type="project" value="UniProtKB-KW"/>
</dbReference>
<comment type="function">
    <text evidence="5">Involved in ribosomal large subunit assembly.</text>
</comment>
<feature type="region of interest" description="Disordered" evidence="6">
    <location>
        <begin position="157"/>
        <end position="195"/>
    </location>
</feature>
<evidence type="ECO:0000256" key="1">
    <source>
        <dbReference type="ARBA" id="ARBA00004123"/>
    </source>
</evidence>
<comment type="similarity">
    <text evidence="2 5">Belongs to the RRS1 family.</text>
</comment>
<dbReference type="InterPro" id="IPR007023">
    <property type="entry name" value="Ribosom_reg"/>
</dbReference>